<evidence type="ECO:0000313" key="4">
    <source>
        <dbReference type="EMBL" id="BDD12845.1"/>
    </source>
</evidence>
<dbReference type="InterPro" id="IPR006558">
    <property type="entry name" value="LamG-like"/>
</dbReference>
<dbReference type="InterPro" id="IPR013320">
    <property type="entry name" value="ConA-like_dom_sf"/>
</dbReference>
<dbReference type="RefSeq" id="WP_338396087.1">
    <property type="nucleotide sequence ID" value="NZ_AP025321.1"/>
</dbReference>
<accession>A0AAU9CUV7</accession>
<proteinExistence type="predicted"/>
<organism evidence="4 5">
    <name type="scientific">Fulvitalea axinellae</name>
    <dbReference type="NCBI Taxonomy" id="1182444"/>
    <lineage>
        <taxon>Bacteria</taxon>
        <taxon>Pseudomonadati</taxon>
        <taxon>Bacteroidota</taxon>
        <taxon>Cytophagia</taxon>
        <taxon>Cytophagales</taxon>
        <taxon>Persicobacteraceae</taxon>
        <taxon>Fulvitalea</taxon>
    </lineage>
</organism>
<evidence type="ECO:0000259" key="3">
    <source>
        <dbReference type="SMART" id="SM00560"/>
    </source>
</evidence>
<keyword evidence="2" id="KW-1015">Disulfide bond</keyword>
<dbReference type="Gene3D" id="2.60.120.200">
    <property type="match status" value="2"/>
</dbReference>
<protein>
    <recommendedName>
        <fullName evidence="3">LamG-like jellyroll fold domain-containing protein</fullName>
    </recommendedName>
</protein>
<dbReference type="Proteomes" id="UP001348817">
    <property type="component" value="Plasmid pFA7"/>
</dbReference>
<dbReference type="GO" id="GO:0005975">
    <property type="term" value="P:carbohydrate metabolic process"/>
    <property type="evidence" value="ECO:0007669"/>
    <property type="project" value="UniProtKB-ARBA"/>
</dbReference>
<keyword evidence="4" id="KW-0614">Plasmid</keyword>
<reference evidence="4 5" key="1">
    <citation type="submission" date="2021-12" db="EMBL/GenBank/DDBJ databases">
        <title>Genome sequencing of bacteria with rrn-lacking chromosome and rrn-plasmid.</title>
        <authorList>
            <person name="Anda M."/>
            <person name="Iwasaki W."/>
        </authorList>
    </citation>
    <scope>NUCLEOTIDE SEQUENCE [LARGE SCALE GENOMIC DNA]</scope>
    <source>
        <strain evidence="4 5">DSM 100852</strain>
        <plasmid evidence="4 5">pFA7</plasmid>
    </source>
</reference>
<dbReference type="AlphaFoldDB" id="A0AAU9CUV7"/>
<dbReference type="SMART" id="SM00560">
    <property type="entry name" value="LamGL"/>
    <property type="match status" value="1"/>
</dbReference>
<geneLocation type="plasmid" evidence="4 5">
    <name>pFA7</name>
</geneLocation>
<feature type="domain" description="LamG-like jellyroll fold" evidence="3">
    <location>
        <begin position="97"/>
        <end position="238"/>
    </location>
</feature>
<evidence type="ECO:0000313" key="5">
    <source>
        <dbReference type="Proteomes" id="UP001348817"/>
    </source>
</evidence>
<name>A0AAU9CUV7_9BACT</name>
<dbReference type="EMBL" id="AP025321">
    <property type="protein sequence ID" value="BDD12845.1"/>
    <property type="molecule type" value="Genomic_DNA"/>
</dbReference>
<dbReference type="PANTHER" id="PTHR42535">
    <property type="entry name" value="OOKINETE PROTEIN, PUTATIVE-RELATED"/>
    <property type="match status" value="1"/>
</dbReference>
<evidence type="ECO:0000256" key="1">
    <source>
        <dbReference type="ARBA" id="ARBA00022729"/>
    </source>
</evidence>
<dbReference type="SUPFAM" id="SSF49899">
    <property type="entry name" value="Concanavalin A-like lectins/glucanases"/>
    <property type="match status" value="2"/>
</dbReference>
<gene>
    <name evidence="4" type="ORF">FUAX_52770</name>
</gene>
<dbReference type="KEGG" id="fax:FUAX_52770"/>
<dbReference type="PANTHER" id="PTHR42535:SF2">
    <property type="entry name" value="CHROMOSOME UNDETERMINED SCAFFOLD_146, WHOLE GENOME SHOTGUN SEQUENCE"/>
    <property type="match status" value="1"/>
</dbReference>
<keyword evidence="1" id="KW-0732">Signal</keyword>
<evidence type="ECO:0000256" key="2">
    <source>
        <dbReference type="ARBA" id="ARBA00023157"/>
    </source>
</evidence>
<keyword evidence="5" id="KW-1185">Reference proteome</keyword>
<dbReference type="Pfam" id="PF13385">
    <property type="entry name" value="Laminin_G_3"/>
    <property type="match status" value="2"/>
</dbReference>
<dbReference type="GO" id="GO:0004553">
    <property type="term" value="F:hydrolase activity, hydrolyzing O-glycosyl compounds"/>
    <property type="evidence" value="ECO:0007669"/>
    <property type="project" value="UniProtKB-ARBA"/>
</dbReference>
<sequence>MSNRTRVYWPSLLFVLAMLFGVGNVSAQSSLLEEGLIGHYPLDGDASDISESENNGTVNKGEADFDRFGSLGKAMRFDGTNGHISIPDQDFLHFGNNDFTVSVWVKKLARNIGWSDVFGINAWRTGALSGENSWDLALGSAASNDRPQFRFESGENTCTASSGRSLYLRQWHLLTGVREGESLKLYIDGELVASQYVGDKSPNSHPGPIIIGNNRDLSHPTHAVFDDLRLYNRALGAEEALELYNVGNYSQVKENELYNGLVGHYPLDGNAYDLSVLGLDGMLDVGELWEDRFGREGRAIRFNGKTGGLEVPDHPAHRFGAKDFSVNIWVKKLAPNIGWSDVFGINRWDTGARRGTNEWGISLGSGSTSDVPRLAVERDKTFLYAGAQEPMEMETWYMLTGLRRGNYLEFYVNGELKASTDIGPEPFNDNPGPLMVGTNRERSHPTDAVFDDLRLYGKALRASEILDLYREEPVCRAVASGYWTDASTWALGKVPEPGDGVTVEGHTVRLKTAGHCDRLEIKTGGKLVIEDRGILFGKEEVRIGQGSEAETELTVEEGGRIRVTGEPVKKVLAYEKDFSENVAGWTEMVYDEGLKCARIPKDWTLCFKSGFMALPTEAKCLSVRITVYTHSETGVDLNQKAWFFKGNHPNREFIGQISKVRRDIEGGDVDVFDFSFPEGCEKFQCALSSGRSEDVLIRKVKIEFLVQGQEGGS</sequence>